<dbReference type="InterPro" id="IPR029787">
    <property type="entry name" value="Nucleotide_cyclase"/>
</dbReference>
<keyword evidence="4" id="KW-1185">Reference proteome</keyword>
<dbReference type="InterPro" id="IPR043128">
    <property type="entry name" value="Rev_trsase/Diguanyl_cyclase"/>
</dbReference>
<keyword evidence="3" id="KW-0378">Hydrolase</keyword>
<dbReference type="RefSeq" id="WP_338503976.1">
    <property type="nucleotide sequence ID" value="NZ_CP145607.1"/>
</dbReference>
<dbReference type="InterPro" id="IPR035919">
    <property type="entry name" value="EAL_sf"/>
</dbReference>
<dbReference type="PROSITE" id="PS50883">
    <property type="entry name" value="EAL"/>
    <property type="match status" value="1"/>
</dbReference>
<evidence type="ECO:0000259" key="1">
    <source>
        <dbReference type="PROSITE" id="PS50883"/>
    </source>
</evidence>
<name>A0ABZ2G425_9SPHN</name>
<gene>
    <name evidence="3" type="ORF">V6R86_09235</name>
</gene>
<dbReference type="EMBL" id="CP145607">
    <property type="protein sequence ID" value="WWM70852.1"/>
    <property type="molecule type" value="Genomic_DNA"/>
</dbReference>
<evidence type="ECO:0000259" key="2">
    <source>
        <dbReference type="PROSITE" id="PS50887"/>
    </source>
</evidence>
<dbReference type="GO" id="GO:0071111">
    <property type="term" value="F:cyclic-guanylate-specific phosphodiesterase activity"/>
    <property type="evidence" value="ECO:0007669"/>
    <property type="project" value="UniProtKB-EC"/>
</dbReference>
<feature type="domain" description="GGDEF" evidence="2">
    <location>
        <begin position="81"/>
        <end position="209"/>
    </location>
</feature>
<protein>
    <submittedName>
        <fullName evidence="3">GGDEF domain-containing phosphodiesterase</fullName>
        <ecNumber evidence="3">3.1.4.52</ecNumber>
    </submittedName>
</protein>
<dbReference type="InterPro" id="IPR000160">
    <property type="entry name" value="GGDEF_dom"/>
</dbReference>
<evidence type="ECO:0000313" key="4">
    <source>
        <dbReference type="Proteomes" id="UP001382935"/>
    </source>
</evidence>
<dbReference type="InterPro" id="IPR001633">
    <property type="entry name" value="EAL_dom"/>
</dbReference>
<evidence type="ECO:0000313" key="3">
    <source>
        <dbReference type="EMBL" id="WWM70852.1"/>
    </source>
</evidence>
<dbReference type="SMART" id="SM00267">
    <property type="entry name" value="GGDEF"/>
    <property type="match status" value="1"/>
</dbReference>
<reference evidence="3 4" key="1">
    <citation type="submission" date="2024-02" db="EMBL/GenBank/DDBJ databases">
        <title>Full genome sequence of Sphingomonas kaistensis.</title>
        <authorList>
            <person name="Poletto B.L."/>
            <person name="Silva G."/>
            <person name="Galante D."/>
            <person name="Campos K.R."/>
            <person name="Santos M.B.N."/>
            <person name="Sacchi C.T."/>
        </authorList>
    </citation>
    <scope>NUCLEOTIDE SEQUENCE [LARGE SCALE GENOMIC DNA]</scope>
    <source>
        <strain evidence="3 4">MA4R</strain>
    </source>
</reference>
<dbReference type="PANTHER" id="PTHR33121">
    <property type="entry name" value="CYCLIC DI-GMP PHOSPHODIESTERASE PDEF"/>
    <property type="match status" value="1"/>
</dbReference>
<dbReference type="CDD" id="cd01948">
    <property type="entry name" value="EAL"/>
    <property type="match status" value="1"/>
</dbReference>
<dbReference type="PROSITE" id="PS50887">
    <property type="entry name" value="GGDEF"/>
    <property type="match status" value="1"/>
</dbReference>
<proteinExistence type="predicted"/>
<organism evidence="3 4">
    <name type="scientific">Sphingomonas kaistensis</name>
    <dbReference type="NCBI Taxonomy" id="298708"/>
    <lineage>
        <taxon>Bacteria</taxon>
        <taxon>Pseudomonadati</taxon>
        <taxon>Pseudomonadota</taxon>
        <taxon>Alphaproteobacteria</taxon>
        <taxon>Sphingomonadales</taxon>
        <taxon>Sphingomonadaceae</taxon>
        <taxon>Sphingomonas</taxon>
    </lineage>
</organism>
<dbReference type="SUPFAM" id="SSF55073">
    <property type="entry name" value="Nucleotide cyclase"/>
    <property type="match status" value="1"/>
</dbReference>
<dbReference type="Proteomes" id="UP001382935">
    <property type="component" value="Chromosome"/>
</dbReference>
<dbReference type="Pfam" id="PF00563">
    <property type="entry name" value="EAL"/>
    <property type="match status" value="1"/>
</dbReference>
<dbReference type="EC" id="3.1.4.52" evidence="3"/>
<sequence>MMMATTALTASMPCLPVTSIRPELHGLSSQLACNWNLLPVKAVRELAARPQPLAVFEDAITGLANILALRHMIDGLIEARRDFGLILLEVHDLCTGKDVANYGRQQQIASALDGMVRIDGAVARLNESTFALLLPGVTSRRTLERCAAKTCVRIKNALADGQLIPVQAIAGAAIYPLHGRTREDVLRSAGAALAETRNPDRQQVKVFTRSLELRARQHQAALQRAAACIARPDGLALVYQPKINLKTGQVAGYEALLRCQDSLGRKHPPMWIAPAFSIRDLSVTIGTRVLDQALDFLGKLCRSNRTDAHVAINVTATELSDQHWVASVLRSLERSGICPSALEIEVTETVLLHGSSTTVIRSLQKLRSAGTKVSLDDFGTGYASLTHLRSCPVDTLKVDRSFVRCLHESDSAAIVRSMVDLASDLQLNVVAEGVENASQHRQLTDWGCRQGQGFYYARPAGAEYWLKSSKITSR</sequence>
<dbReference type="SUPFAM" id="SSF141868">
    <property type="entry name" value="EAL domain-like"/>
    <property type="match status" value="1"/>
</dbReference>
<dbReference type="Pfam" id="PF00990">
    <property type="entry name" value="GGDEF"/>
    <property type="match status" value="1"/>
</dbReference>
<dbReference type="SMART" id="SM00052">
    <property type="entry name" value="EAL"/>
    <property type="match status" value="1"/>
</dbReference>
<dbReference type="InterPro" id="IPR050706">
    <property type="entry name" value="Cyclic-di-GMP_PDE-like"/>
</dbReference>
<feature type="domain" description="EAL" evidence="1">
    <location>
        <begin position="215"/>
        <end position="473"/>
    </location>
</feature>
<accession>A0ABZ2G425</accession>
<dbReference type="Gene3D" id="3.20.20.450">
    <property type="entry name" value="EAL domain"/>
    <property type="match status" value="1"/>
</dbReference>
<dbReference type="Gene3D" id="3.30.70.270">
    <property type="match status" value="1"/>
</dbReference>
<dbReference type="PANTHER" id="PTHR33121:SF70">
    <property type="entry name" value="SIGNALING PROTEIN YKOW"/>
    <property type="match status" value="1"/>
</dbReference>